<proteinExistence type="predicted"/>
<accession>A0AAE2D192</accession>
<evidence type="ECO:0000313" key="1">
    <source>
        <dbReference type="EMBL" id="KAK4467469.1"/>
    </source>
</evidence>
<comment type="caution">
    <text evidence="1">The sequence shown here is derived from an EMBL/GenBank/DDBJ whole genome shotgun (WGS) entry which is preliminary data.</text>
</comment>
<reference evidence="1" key="1">
    <citation type="submission" date="2022-04" db="EMBL/GenBank/DDBJ databases">
        <authorList>
            <person name="Xu L."/>
            <person name="Lv Z."/>
        </authorList>
    </citation>
    <scope>NUCLEOTIDE SEQUENCE</scope>
    <source>
        <strain evidence="1">LV_2022a</strain>
    </source>
</reference>
<sequence length="148" mass="16647">MPKCVPWANLIVHDENIQNLQPVWPGLYGLNDFTFPKSLSNEASSSAVCRNPSGLASKPFCLSRKYNENKFQNVSSTLHSQPTHHLEEWYLTSCYRIPLCSEITDNTNSRKLTVGNGSPVVLEITEAQFQIGIHAYVHQFSELLSPLL</sequence>
<evidence type="ECO:0000313" key="2">
    <source>
        <dbReference type="Proteomes" id="UP001292079"/>
    </source>
</evidence>
<organism evidence="1 2">
    <name type="scientific">Schistosoma mekongi</name>
    <name type="common">Parasitic worm</name>
    <dbReference type="NCBI Taxonomy" id="38744"/>
    <lineage>
        <taxon>Eukaryota</taxon>
        <taxon>Metazoa</taxon>
        <taxon>Spiralia</taxon>
        <taxon>Lophotrochozoa</taxon>
        <taxon>Platyhelminthes</taxon>
        <taxon>Trematoda</taxon>
        <taxon>Digenea</taxon>
        <taxon>Strigeidida</taxon>
        <taxon>Schistosomatoidea</taxon>
        <taxon>Schistosomatidae</taxon>
        <taxon>Schistosoma</taxon>
    </lineage>
</organism>
<dbReference type="Proteomes" id="UP001292079">
    <property type="component" value="Unassembled WGS sequence"/>
</dbReference>
<protein>
    <submittedName>
        <fullName evidence="1">Uncharacterized protein</fullName>
    </submittedName>
</protein>
<name>A0AAE2D192_SCHME</name>
<dbReference type="AlphaFoldDB" id="A0AAE2D192"/>
<reference evidence="1" key="2">
    <citation type="journal article" date="2023" name="Infect Dis Poverty">
        <title>Chromosome-scale genome of the human blood fluke Schistosoma mekongi and its implications for public health.</title>
        <authorList>
            <person name="Zhou M."/>
            <person name="Xu L."/>
            <person name="Xu D."/>
            <person name="Chen W."/>
            <person name="Khan J."/>
            <person name="Hu Y."/>
            <person name="Huang H."/>
            <person name="Wei H."/>
            <person name="Zhang Y."/>
            <person name="Chusongsang P."/>
            <person name="Tanasarnprasert K."/>
            <person name="Hu X."/>
            <person name="Limpanont Y."/>
            <person name="Lv Z."/>
        </authorList>
    </citation>
    <scope>NUCLEOTIDE SEQUENCE</scope>
    <source>
        <strain evidence="1">LV_2022a</strain>
    </source>
</reference>
<gene>
    <name evidence="1" type="ORF">MN116_009015</name>
</gene>
<dbReference type="EMBL" id="JALJAT010000048">
    <property type="protein sequence ID" value="KAK4467469.1"/>
    <property type="molecule type" value="Genomic_DNA"/>
</dbReference>
<keyword evidence="2" id="KW-1185">Reference proteome</keyword>